<dbReference type="Gene3D" id="1.20.1600.10">
    <property type="entry name" value="Outer membrane efflux proteins (OEP)"/>
    <property type="match status" value="1"/>
</dbReference>
<dbReference type="Proteomes" id="UP000006431">
    <property type="component" value="Unassembled WGS sequence"/>
</dbReference>
<evidence type="ECO:0008006" key="5">
    <source>
        <dbReference type="Google" id="ProtNLM"/>
    </source>
</evidence>
<reference evidence="3 4" key="1">
    <citation type="journal article" date="2012" name="Proc. Natl. Acad. Sci. U.S.A.">
        <title>Genome and physiology of a model Epsilonproteobacterium responsible for sulfide detoxification in marine oxygen depletion zones.</title>
        <authorList>
            <person name="Grote J."/>
            <person name="Schott T."/>
            <person name="Bruckner C.G."/>
            <person name="Glockner F.O."/>
            <person name="Jost G."/>
            <person name="Teeling H."/>
            <person name="Labrenz M."/>
            <person name="Jurgens K."/>
        </authorList>
    </citation>
    <scope>NUCLEOTIDE SEQUENCE [LARGE SCALE GENOMIC DNA]</scope>
    <source>
        <strain evidence="3 4">GD1</strain>
    </source>
</reference>
<name>H1FYI7_SULGG</name>
<dbReference type="PATRIC" id="fig|929558.5.peg.1083"/>
<dbReference type="eggNOG" id="COG1538">
    <property type="taxonomic scope" value="Bacteria"/>
</dbReference>
<evidence type="ECO:0000256" key="1">
    <source>
        <dbReference type="ARBA" id="ARBA00007613"/>
    </source>
</evidence>
<feature type="chain" id="PRO_5003548820" description="Outer membrane efflux protein" evidence="2">
    <location>
        <begin position="18"/>
        <end position="389"/>
    </location>
</feature>
<evidence type="ECO:0000313" key="4">
    <source>
        <dbReference type="Proteomes" id="UP000006431"/>
    </source>
</evidence>
<dbReference type="GO" id="GO:0015562">
    <property type="term" value="F:efflux transmembrane transporter activity"/>
    <property type="evidence" value="ECO:0007669"/>
    <property type="project" value="InterPro"/>
</dbReference>
<sequence>MIKILSAVVLISASLFAQDFDAFLDNALKNSPYLKSSNLSLSQAREQGSVMTRYKNPSLDLEYSSFKPDNFSDDNGYRAAFTQPVRLWGVGSDTEAYADATLKKAASNYSLSYAEFTRDISLLYTEYANQRKKLELAGEELEIAKHIYDISKERSSAGTISRGEMLQAQVDYEMVEIKAQTLNLDIQDTYFKLLKFAGIRNEVELDFKYEFKLAADASSLKNPSINYLKSYKEEAKASSQINSNRVKWVDITAEFENEPDQNIMRVGASIPLAIFNTSSEEMQIAKLEADKTELLIENENAKISIENIKLKKQRELLLLLKSKNEETLKTQIKLLKMFEDGYKIASINLLELQNIKNRVIKTKESLIKIDTALNQNAITTNYIAGAYNE</sequence>
<protein>
    <recommendedName>
        <fullName evidence="5">Outer membrane efflux protein</fullName>
    </recommendedName>
</protein>
<feature type="signal peptide" evidence="2">
    <location>
        <begin position="1"/>
        <end position="17"/>
    </location>
</feature>
<proteinExistence type="inferred from homology"/>
<dbReference type="SUPFAM" id="SSF56954">
    <property type="entry name" value="Outer membrane efflux proteins (OEP)"/>
    <property type="match status" value="1"/>
</dbReference>
<dbReference type="Pfam" id="PF02321">
    <property type="entry name" value="OEP"/>
    <property type="match status" value="1"/>
</dbReference>
<comment type="caution">
    <text evidence="3">The sequence shown here is derived from an EMBL/GenBank/DDBJ whole genome shotgun (WGS) entry which is preliminary data.</text>
</comment>
<dbReference type="OrthoDB" id="5372269at2"/>
<comment type="similarity">
    <text evidence="1">Belongs to the outer membrane factor (OMF) (TC 1.B.17) family.</text>
</comment>
<keyword evidence="4" id="KW-1185">Reference proteome</keyword>
<dbReference type="HOGENOM" id="CLU_705808_0_0_7"/>
<dbReference type="AlphaFoldDB" id="H1FYI7"/>
<dbReference type="RefSeq" id="WP_008340847.1">
    <property type="nucleotide sequence ID" value="NZ_AFRZ01000001.1"/>
</dbReference>
<accession>H1FYI7</accession>
<gene>
    <name evidence="3" type="ORF">SMGD1_1089</name>
</gene>
<dbReference type="InterPro" id="IPR010131">
    <property type="entry name" value="MdtP/NodT-like"/>
</dbReference>
<organism evidence="3 4">
    <name type="scientific">Sulfurimonas gotlandica (strain DSM 19862 / JCM 16533 / GD1)</name>
    <dbReference type="NCBI Taxonomy" id="929558"/>
    <lineage>
        <taxon>Bacteria</taxon>
        <taxon>Pseudomonadati</taxon>
        <taxon>Campylobacterota</taxon>
        <taxon>Epsilonproteobacteria</taxon>
        <taxon>Campylobacterales</taxon>
        <taxon>Sulfurimonadaceae</taxon>
        <taxon>Sulfurimonas</taxon>
    </lineage>
</organism>
<dbReference type="InterPro" id="IPR003423">
    <property type="entry name" value="OMP_efflux"/>
</dbReference>
<evidence type="ECO:0000256" key="2">
    <source>
        <dbReference type="SAM" id="SignalP"/>
    </source>
</evidence>
<keyword evidence="2" id="KW-0732">Signal</keyword>
<dbReference type="EMBL" id="AFRZ01000001">
    <property type="protein sequence ID" value="EHP29613.1"/>
    <property type="molecule type" value="Genomic_DNA"/>
</dbReference>
<dbReference type="STRING" id="929558.SMGD1_1089"/>
<evidence type="ECO:0000313" key="3">
    <source>
        <dbReference type="EMBL" id="EHP29613.1"/>
    </source>
</evidence>
<dbReference type="PANTHER" id="PTHR30203">
    <property type="entry name" value="OUTER MEMBRANE CATION EFFLUX PROTEIN"/>
    <property type="match status" value="1"/>
</dbReference>